<protein>
    <recommendedName>
        <fullName evidence="5">DUF3717 domain-containing protein</fullName>
    </recommendedName>
</protein>
<reference evidence="1 3" key="1">
    <citation type="submission" date="2015-11" db="EMBL/GenBank/DDBJ databases">
        <title>Complete genome sequencing of a biphenyl-degrading bacterium, Pseudomonas putida KF715 (=NBRC110667).</title>
        <authorList>
            <person name="Suenaga H."/>
            <person name="Fujihara N."/>
            <person name="Watanabe T."/>
            <person name="Hirose J."/>
            <person name="Kimura N."/>
            <person name="Yamazoe A."/>
            <person name="Hosoyama A."/>
            <person name="Shimodaira J."/>
            <person name="Furukawa K."/>
        </authorList>
    </citation>
    <scope>NUCLEOTIDE SEQUENCE [LARGE SCALE GENOMIC DNA]</scope>
    <source>
        <strain evidence="1 3">KF715</strain>
        <plasmid evidence="1">pKF715D</plasmid>
        <plasmid evidence="3">Plasmid pkf715d dna</plasmid>
    </source>
</reference>
<dbReference type="RefSeq" id="WP_146034184.1">
    <property type="nucleotide sequence ID" value="NZ_AP015033.1"/>
</dbReference>
<dbReference type="AlphaFoldDB" id="A0A1L7NQ16"/>
<evidence type="ECO:0000313" key="1">
    <source>
        <dbReference type="EMBL" id="BAW27568.1"/>
    </source>
</evidence>
<accession>A0A1L7NQ16</accession>
<evidence type="ECO:0008006" key="5">
    <source>
        <dbReference type="Google" id="ProtNLM"/>
    </source>
</evidence>
<dbReference type="Pfam" id="PF12512">
    <property type="entry name" value="DUF3717"/>
    <property type="match status" value="1"/>
</dbReference>
<geneLocation type="plasmid" evidence="1">
    <name>pKF715D</name>
</geneLocation>
<evidence type="ECO:0000313" key="2">
    <source>
        <dbReference type="EMBL" id="KAF0251104.1"/>
    </source>
</evidence>
<reference evidence="2 4" key="2">
    <citation type="submission" date="2019-12" db="EMBL/GenBank/DDBJ databases">
        <authorList>
            <person name="Woiski C."/>
        </authorList>
    </citation>
    <scope>NUCLEOTIDE SEQUENCE [LARGE SCALE GENOMIC DNA]</scope>
    <source>
        <strain evidence="2 4">BOE100</strain>
    </source>
</reference>
<organism evidence="1 3">
    <name type="scientific">Pseudomonas putida</name>
    <name type="common">Arthrobacter siderocapsulatus</name>
    <dbReference type="NCBI Taxonomy" id="303"/>
    <lineage>
        <taxon>Bacteria</taxon>
        <taxon>Pseudomonadati</taxon>
        <taxon>Pseudomonadota</taxon>
        <taxon>Gammaproteobacteria</taxon>
        <taxon>Pseudomonadales</taxon>
        <taxon>Pseudomonadaceae</taxon>
        <taxon>Pseudomonas</taxon>
    </lineage>
</organism>
<dbReference type="EMBL" id="AP015033">
    <property type="protein sequence ID" value="BAW27568.1"/>
    <property type="molecule type" value="Genomic_DNA"/>
</dbReference>
<evidence type="ECO:0000313" key="3">
    <source>
        <dbReference type="Proteomes" id="UP000218731"/>
    </source>
</evidence>
<name>A0A1L7NQ16_PSEPU</name>
<dbReference type="InterPro" id="IPR022191">
    <property type="entry name" value="DUF3717"/>
</dbReference>
<evidence type="ECO:0000313" key="4">
    <source>
        <dbReference type="Proteomes" id="UP000442695"/>
    </source>
</evidence>
<gene>
    <name evidence="2" type="ORF">GN299_30270</name>
    <name evidence="1" type="ORF">KF715C_pD100</name>
</gene>
<dbReference type="Proteomes" id="UP000442695">
    <property type="component" value="Unassembled WGS sequence"/>
</dbReference>
<proteinExistence type="predicted"/>
<dbReference type="EMBL" id="WOWR01000069">
    <property type="protein sequence ID" value="KAF0251104.1"/>
    <property type="molecule type" value="Genomic_DNA"/>
</dbReference>
<sequence>MTATVTVSIITRADLQDALVRCCDQHPASGNGHCLHPDAALMADLFGLMLHFRKDSTATADINPAIIAAFERWNKAE</sequence>
<geneLocation type="plasmid" evidence="3">
    <name>pkf715d dna</name>
</geneLocation>
<keyword evidence="1" id="KW-0614">Plasmid</keyword>
<dbReference type="Proteomes" id="UP000218731">
    <property type="component" value="Plasmid pKF715D"/>
</dbReference>